<protein>
    <recommendedName>
        <fullName evidence="7">Epidermal patterning factor-like protein</fullName>
    </recommendedName>
</protein>
<evidence type="ECO:0000313" key="8">
    <source>
        <dbReference type="EMBL" id="KAK9740491.1"/>
    </source>
</evidence>
<comment type="subcellular location">
    <subcellularLocation>
        <location evidence="1 7">Secreted</location>
    </subcellularLocation>
</comment>
<dbReference type="PANTHER" id="PTHR33109:SF7">
    <property type="entry name" value="EPIDERMAL PATTERNING FACTOR-LIKE PROTEIN 2"/>
    <property type="match status" value="1"/>
</dbReference>
<evidence type="ECO:0000256" key="2">
    <source>
        <dbReference type="ARBA" id="ARBA00008127"/>
    </source>
</evidence>
<sequence>MGFSQNLVFSIRIRHLLLISFFLLFTFFIQVTGRQISNPSAVLKEKEEKVVIERAIIGSRPPRCEGRCKSCGHCEAIQVPIVPQQGFPRYHFLHSTPLISSSYSRGDSLSNYKPMSWKCKCGDSIFNP</sequence>
<evidence type="ECO:0000313" key="9">
    <source>
        <dbReference type="Proteomes" id="UP001443914"/>
    </source>
</evidence>
<evidence type="ECO:0000256" key="4">
    <source>
        <dbReference type="ARBA" id="ARBA00022525"/>
    </source>
</evidence>
<evidence type="ECO:0000256" key="3">
    <source>
        <dbReference type="ARBA" id="ARBA00022473"/>
    </source>
</evidence>
<keyword evidence="5" id="KW-0732">Signal</keyword>
<name>A0AAW1M363_SAPOF</name>
<evidence type="ECO:0000256" key="1">
    <source>
        <dbReference type="ARBA" id="ARBA00004613"/>
    </source>
</evidence>
<evidence type="ECO:0000256" key="5">
    <source>
        <dbReference type="ARBA" id="ARBA00022729"/>
    </source>
</evidence>
<gene>
    <name evidence="8" type="ORF">RND81_03G039400</name>
</gene>
<keyword evidence="6" id="KW-1015">Disulfide bond</keyword>
<organism evidence="8 9">
    <name type="scientific">Saponaria officinalis</name>
    <name type="common">Common soapwort</name>
    <name type="synonym">Lychnis saponaria</name>
    <dbReference type="NCBI Taxonomy" id="3572"/>
    <lineage>
        <taxon>Eukaryota</taxon>
        <taxon>Viridiplantae</taxon>
        <taxon>Streptophyta</taxon>
        <taxon>Embryophyta</taxon>
        <taxon>Tracheophyta</taxon>
        <taxon>Spermatophyta</taxon>
        <taxon>Magnoliopsida</taxon>
        <taxon>eudicotyledons</taxon>
        <taxon>Gunneridae</taxon>
        <taxon>Pentapetalae</taxon>
        <taxon>Caryophyllales</taxon>
        <taxon>Caryophyllaceae</taxon>
        <taxon>Caryophylleae</taxon>
        <taxon>Saponaria</taxon>
    </lineage>
</organism>
<accession>A0AAW1M363</accession>
<evidence type="ECO:0000256" key="7">
    <source>
        <dbReference type="RuleBase" id="RU367102"/>
    </source>
</evidence>
<evidence type="ECO:0000256" key="6">
    <source>
        <dbReference type="ARBA" id="ARBA00023157"/>
    </source>
</evidence>
<dbReference type="GO" id="GO:0010052">
    <property type="term" value="P:guard cell differentiation"/>
    <property type="evidence" value="ECO:0007669"/>
    <property type="project" value="UniProtKB-UniRule"/>
</dbReference>
<reference evidence="8" key="1">
    <citation type="submission" date="2024-03" db="EMBL/GenBank/DDBJ databases">
        <title>WGS assembly of Saponaria officinalis var. Norfolk2.</title>
        <authorList>
            <person name="Jenkins J."/>
            <person name="Shu S."/>
            <person name="Grimwood J."/>
            <person name="Barry K."/>
            <person name="Goodstein D."/>
            <person name="Schmutz J."/>
            <person name="Leebens-Mack J."/>
            <person name="Osbourn A."/>
        </authorList>
    </citation>
    <scope>NUCLEOTIDE SEQUENCE [LARGE SCALE GENOMIC DNA]</scope>
    <source>
        <strain evidence="8">JIC</strain>
    </source>
</reference>
<comment type="function">
    <text evidence="7">Controls stomatal patterning.</text>
</comment>
<comment type="similarity">
    <text evidence="2 7">Belongs to the plant cysteine rich small secretory peptide family. Epidermal patterning factor subfamily.</text>
</comment>
<dbReference type="PANTHER" id="PTHR33109">
    <property type="entry name" value="EPIDERMAL PATTERNING FACTOR-LIKE PROTEIN 4"/>
    <property type="match status" value="1"/>
</dbReference>
<dbReference type="AlphaFoldDB" id="A0AAW1M363"/>
<dbReference type="Pfam" id="PF17181">
    <property type="entry name" value="EPF"/>
    <property type="match status" value="1"/>
</dbReference>
<comment type="caution">
    <text evidence="8">The sequence shown here is derived from an EMBL/GenBank/DDBJ whole genome shotgun (WGS) entry which is preliminary data.</text>
</comment>
<keyword evidence="4 7" id="KW-0964">Secreted</keyword>
<dbReference type="InterPro" id="IPR039455">
    <property type="entry name" value="EPFL"/>
</dbReference>
<keyword evidence="3 7" id="KW-0217">Developmental protein</keyword>
<dbReference type="EMBL" id="JBDFQZ010000003">
    <property type="protein sequence ID" value="KAK9740491.1"/>
    <property type="molecule type" value="Genomic_DNA"/>
</dbReference>
<keyword evidence="9" id="KW-1185">Reference proteome</keyword>
<dbReference type="Proteomes" id="UP001443914">
    <property type="component" value="Unassembled WGS sequence"/>
</dbReference>
<dbReference type="GO" id="GO:0005576">
    <property type="term" value="C:extracellular region"/>
    <property type="evidence" value="ECO:0007669"/>
    <property type="project" value="UniProtKB-SubCell"/>
</dbReference>
<proteinExistence type="inferred from homology"/>